<reference evidence="8" key="2">
    <citation type="submission" date="2021-04" db="EMBL/GenBank/DDBJ databases">
        <authorList>
            <person name="Gilroy R."/>
        </authorList>
    </citation>
    <scope>NUCLEOTIDE SEQUENCE</scope>
    <source>
        <strain evidence="8">ChiBcec2-3848</strain>
    </source>
</reference>
<sequence length="464" mass="51187">MKKKVLAALLCAAMTGTMLAGCGGGGSDEETSGDAATEETAEGEAEEGEAEPEAVTTVGPDSGTKMEMWSFVSQHNDFYAKMLEKWNEANPDRQIQITFTTYPFGDMHNKLMMSLQTGEGAPDLCDIERGQFPNFLQGEVQLYALNDALEPYTADLVQSRLDIYSKDGNYYGAPTHVGATVMYYNDELLSQYGIDYKTIKTWDDYTAAAEKLKEATNGEVKMTEIDTGGTDWMWLSMAEHGEDQVDEDGLAVVTDGMAEMLKLQKEWLDNDLAMICPAGQVDTEEGKQAIMDQQFASFPKALWYMSRFVSDMPDETGKWAIAPCPVFEEGQPRSVGIGGTGTVVTNQSEDPELAADFIAYAKCSYDGCLGIWQDLGFDVCNTSIWKDTAVTQDASNQYIAFFRTNPFDVLNEIEDEIAAITVNENTFILGDYLNVTTFNSIFEDGMDVDEALQECQDMVDIDQG</sequence>
<dbReference type="InterPro" id="IPR050490">
    <property type="entry name" value="Bact_solute-bd_prot1"/>
</dbReference>
<keyword evidence="5" id="KW-0449">Lipoprotein</keyword>
<dbReference type="Proteomes" id="UP000823886">
    <property type="component" value="Unassembled WGS sequence"/>
</dbReference>
<protein>
    <submittedName>
        <fullName evidence="8">ABC transporter substrate-binding protein</fullName>
    </submittedName>
</protein>
<dbReference type="PANTHER" id="PTHR43649:SF33">
    <property type="entry name" value="POLYGALACTURONAN_RHAMNOGALACTURONAN-BINDING PROTEIN YTCQ"/>
    <property type="match status" value="1"/>
</dbReference>
<keyword evidence="1" id="KW-1003">Cell membrane</keyword>
<dbReference type="AlphaFoldDB" id="A0A9D2TCN9"/>
<reference evidence="8" key="1">
    <citation type="journal article" date="2021" name="PeerJ">
        <title>Extensive microbial diversity within the chicken gut microbiome revealed by metagenomics and culture.</title>
        <authorList>
            <person name="Gilroy R."/>
            <person name="Ravi A."/>
            <person name="Getino M."/>
            <person name="Pursley I."/>
            <person name="Horton D.L."/>
            <person name="Alikhan N.F."/>
            <person name="Baker D."/>
            <person name="Gharbi K."/>
            <person name="Hall N."/>
            <person name="Watson M."/>
            <person name="Adriaenssens E.M."/>
            <person name="Foster-Nyarko E."/>
            <person name="Jarju S."/>
            <person name="Secka A."/>
            <person name="Antonio M."/>
            <person name="Oren A."/>
            <person name="Chaudhuri R.R."/>
            <person name="La Ragione R."/>
            <person name="Hildebrand F."/>
            <person name="Pallen M.J."/>
        </authorList>
    </citation>
    <scope>NUCLEOTIDE SEQUENCE</scope>
    <source>
        <strain evidence="8">ChiBcec2-3848</strain>
    </source>
</reference>
<dbReference type="Pfam" id="PF01547">
    <property type="entry name" value="SBP_bac_1"/>
    <property type="match status" value="1"/>
</dbReference>
<evidence type="ECO:0000256" key="5">
    <source>
        <dbReference type="ARBA" id="ARBA00023288"/>
    </source>
</evidence>
<feature type="chain" id="PRO_5039601468" evidence="7">
    <location>
        <begin position="21"/>
        <end position="464"/>
    </location>
</feature>
<evidence type="ECO:0000256" key="4">
    <source>
        <dbReference type="ARBA" id="ARBA00023139"/>
    </source>
</evidence>
<dbReference type="SUPFAM" id="SSF53850">
    <property type="entry name" value="Periplasmic binding protein-like II"/>
    <property type="match status" value="1"/>
</dbReference>
<evidence type="ECO:0000256" key="3">
    <source>
        <dbReference type="ARBA" id="ARBA00023136"/>
    </source>
</evidence>
<evidence type="ECO:0000313" key="9">
    <source>
        <dbReference type="Proteomes" id="UP000823886"/>
    </source>
</evidence>
<dbReference type="InterPro" id="IPR006059">
    <property type="entry name" value="SBP"/>
</dbReference>
<dbReference type="EMBL" id="DWVZ01000232">
    <property type="protein sequence ID" value="HJC65049.1"/>
    <property type="molecule type" value="Genomic_DNA"/>
</dbReference>
<dbReference type="Gene3D" id="3.40.190.10">
    <property type="entry name" value="Periplasmic binding protein-like II"/>
    <property type="match status" value="1"/>
</dbReference>
<keyword evidence="3" id="KW-0472">Membrane</keyword>
<proteinExistence type="predicted"/>
<keyword evidence="4" id="KW-0564">Palmitate</keyword>
<evidence type="ECO:0000313" key="8">
    <source>
        <dbReference type="EMBL" id="HJC65049.1"/>
    </source>
</evidence>
<organism evidence="8 9">
    <name type="scientific">Candidatus Blautia merdavium</name>
    <dbReference type="NCBI Taxonomy" id="2838494"/>
    <lineage>
        <taxon>Bacteria</taxon>
        <taxon>Bacillati</taxon>
        <taxon>Bacillota</taxon>
        <taxon>Clostridia</taxon>
        <taxon>Lachnospirales</taxon>
        <taxon>Lachnospiraceae</taxon>
        <taxon>Blautia</taxon>
    </lineage>
</organism>
<evidence type="ECO:0000256" key="2">
    <source>
        <dbReference type="ARBA" id="ARBA00022729"/>
    </source>
</evidence>
<evidence type="ECO:0000256" key="1">
    <source>
        <dbReference type="ARBA" id="ARBA00022475"/>
    </source>
</evidence>
<dbReference type="PANTHER" id="PTHR43649">
    <property type="entry name" value="ARABINOSE-BINDING PROTEIN-RELATED"/>
    <property type="match status" value="1"/>
</dbReference>
<accession>A0A9D2TCN9</accession>
<evidence type="ECO:0000256" key="7">
    <source>
        <dbReference type="SAM" id="SignalP"/>
    </source>
</evidence>
<feature type="compositionally biased region" description="Acidic residues" evidence="6">
    <location>
        <begin position="27"/>
        <end position="52"/>
    </location>
</feature>
<name>A0A9D2TCN9_9FIRM</name>
<feature type="signal peptide" evidence="7">
    <location>
        <begin position="1"/>
        <end position="20"/>
    </location>
</feature>
<feature type="region of interest" description="Disordered" evidence="6">
    <location>
        <begin position="21"/>
        <end position="62"/>
    </location>
</feature>
<evidence type="ECO:0000256" key="6">
    <source>
        <dbReference type="SAM" id="MobiDB-lite"/>
    </source>
</evidence>
<gene>
    <name evidence="8" type="ORF">H9753_15765</name>
</gene>
<dbReference type="PROSITE" id="PS51257">
    <property type="entry name" value="PROKAR_LIPOPROTEIN"/>
    <property type="match status" value="1"/>
</dbReference>
<comment type="caution">
    <text evidence="8">The sequence shown here is derived from an EMBL/GenBank/DDBJ whole genome shotgun (WGS) entry which is preliminary data.</text>
</comment>
<keyword evidence="2 7" id="KW-0732">Signal</keyword>